<dbReference type="GO" id="GO:0008422">
    <property type="term" value="F:beta-glucosidase activity"/>
    <property type="evidence" value="ECO:0007669"/>
    <property type="project" value="TreeGrafter"/>
</dbReference>
<dbReference type="InterPro" id="IPR050386">
    <property type="entry name" value="Glycosyl_hydrolase_5"/>
</dbReference>
<comment type="similarity">
    <text evidence="1 4">Belongs to the glycosyl hydrolase 5 (cellulase A) family.</text>
</comment>
<protein>
    <submittedName>
        <fullName evidence="6">Glycoside hydrolase superfamily</fullName>
    </submittedName>
</protein>
<dbReference type="PANTHER" id="PTHR31297">
    <property type="entry name" value="GLUCAN ENDO-1,6-BETA-GLUCOSIDASE B"/>
    <property type="match status" value="1"/>
</dbReference>
<comment type="caution">
    <text evidence="6">The sequence shown here is derived from an EMBL/GenBank/DDBJ whole genome shotgun (WGS) entry which is preliminary data.</text>
</comment>
<dbReference type="InterPro" id="IPR017853">
    <property type="entry name" value="GH"/>
</dbReference>
<dbReference type="GO" id="GO:0009251">
    <property type="term" value="P:glucan catabolic process"/>
    <property type="evidence" value="ECO:0007669"/>
    <property type="project" value="TreeGrafter"/>
</dbReference>
<reference evidence="6" key="1">
    <citation type="journal article" date="2022" name="G3 (Bethesda)">
        <title>High quality genome of the basidiomycete yeast Dioszegia hungarica PDD-24b-2 isolated from cloud water.</title>
        <authorList>
            <person name="Jarrige D."/>
            <person name="Haridas S."/>
            <person name="Bleykasten-Grosshans C."/>
            <person name="Joly M."/>
            <person name="Nadalig T."/>
            <person name="Sancelme M."/>
            <person name="Vuilleumier S."/>
            <person name="Grigoriev I.V."/>
            <person name="Amato P."/>
            <person name="Bringel F."/>
        </authorList>
    </citation>
    <scope>NUCLEOTIDE SEQUENCE</scope>
    <source>
        <strain evidence="6">PDD-24b-2</strain>
    </source>
</reference>
<dbReference type="EMBL" id="JAKWFO010000016">
    <property type="protein sequence ID" value="KAI9631838.1"/>
    <property type="molecule type" value="Genomic_DNA"/>
</dbReference>
<dbReference type="PANTHER" id="PTHR31297:SF13">
    <property type="entry name" value="PUTATIVE-RELATED"/>
    <property type="match status" value="1"/>
</dbReference>
<dbReference type="AlphaFoldDB" id="A0AA38H0A5"/>
<evidence type="ECO:0000313" key="7">
    <source>
        <dbReference type="Proteomes" id="UP001164286"/>
    </source>
</evidence>
<dbReference type="Proteomes" id="UP001164286">
    <property type="component" value="Unassembled WGS sequence"/>
</dbReference>
<dbReference type="GeneID" id="77730778"/>
<dbReference type="GO" id="GO:0009986">
    <property type="term" value="C:cell surface"/>
    <property type="evidence" value="ECO:0007669"/>
    <property type="project" value="TreeGrafter"/>
</dbReference>
<evidence type="ECO:0000256" key="2">
    <source>
        <dbReference type="ARBA" id="ARBA00022801"/>
    </source>
</evidence>
<dbReference type="GO" id="GO:0005576">
    <property type="term" value="C:extracellular region"/>
    <property type="evidence" value="ECO:0007669"/>
    <property type="project" value="TreeGrafter"/>
</dbReference>
<dbReference type="Gene3D" id="3.20.20.80">
    <property type="entry name" value="Glycosidases"/>
    <property type="match status" value="1"/>
</dbReference>
<organism evidence="6 7">
    <name type="scientific">Dioszegia hungarica</name>
    <dbReference type="NCBI Taxonomy" id="4972"/>
    <lineage>
        <taxon>Eukaryota</taxon>
        <taxon>Fungi</taxon>
        <taxon>Dikarya</taxon>
        <taxon>Basidiomycota</taxon>
        <taxon>Agaricomycotina</taxon>
        <taxon>Tremellomycetes</taxon>
        <taxon>Tremellales</taxon>
        <taxon>Bulleribasidiaceae</taxon>
        <taxon>Dioszegia</taxon>
    </lineage>
</organism>
<accession>A0AA38H0A5</accession>
<dbReference type="RefSeq" id="XP_052941615.1">
    <property type="nucleotide sequence ID" value="XM_053091573.1"/>
</dbReference>
<keyword evidence="7" id="KW-1185">Reference proteome</keyword>
<evidence type="ECO:0000256" key="3">
    <source>
        <dbReference type="ARBA" id="ARBA00023295"/>
    </source>
</evidence>
<sequence>MSSFLQVRGNEIVRDGKPIILKGASLGGWMCMENFINGFPGHEHQFRASMKSVLGEKKADFFFDKFLEYWFTEEDAKLYASFGFNSIRLPVGYRHFEDDMNPRVIKESGYKHLDRVIDLCAKYGIYSIIDLHTAPGGQSQGWHCDSGISHATFWDHKDFQDRAINLLANMAERYKDNTWVAGYNPLNEPADEHHTRLLDWYVQVEKAMRAVDPHHILFLDGNTYGADFRRFSEVKPLPNCVYAAHDYSAYGFPNPPEMFKGTAEQKAYHEKNYARKSEYMREINGPVWVGEFGPVYVSPEDGYSNWEEMNDARYDVAKDQIDIYARDKASWAIWLYKDVGFQGLVNIGKDTPWMKLIGPANERKKRLAADQWGVDDKEVRHLFDPIVKWVQETVPGFKSRYPPTWSATRHVSKVIREQLLSEELLKEFVLLFEGKSEAELDELAKSFLLNNCVQRDRLCKILADDAKATFSD</sequence>
<keyword evidence="2 4" id="KW-0378">Hydrolase</keyword>
<dbReference type="InterPro" id="IPR001547">
    <property type="entry name" value="Glyco_hydro_5"/>
</dbReference>
<dbReference type="SUPFAM" id="SSF51445">
    <property type="entry name" value="(Trans)glycosidases"/>
    <property type="match status" value="1"/>
</dbReference>
<gene>
    <name evidence="6" type="ORF">MKK02DRAFT_41468</name>
</gene>
<evidence type="ECO:0000256" key="1">
    <source>
        <dbReference type="ARBA" id="ARBA00005641"/>
    </source>
</evidence>
<evidence type="ECO:0000256" key="4">
    <source>
        <dbReference type="RuleBase" id="RU361153"/>
    </source>
</evidence>
<keyword evidence="3 4" id="KW-0326">Glycosidase</keyword>
<feature type="domain" description="Glycoside hydrolase family 5" evidence="5">
    <location>
        <begin position="72"/>
        <end position="337"/>
    </location>
</feature>
<dbReference type="FunFam" id="3.20.20.80:FF:000130">
    <property type="entry name" value="Endoglucanase C"/>
    <property type="match status" value="1"/>
</dbReference>
<name>A0AA38H0A5_9TREE</name>
<evidence type="ECO:0000313" key="6">
    <source>
        <dbReference type="EMBL" id="KAI9631838.1"/>
    </source>
</evidence>
<evidence type="ECO:0000259" key="5">
    <source>
        <dbReference type="Pfam" id="PF00150"/>
    </source>
</evidence>
<proteinExistence type="inferred from homology"/>
<dbReference type="Pfam" id="PF00150">
    <property type="entry name" value="Cellulase"/>
    <property type="match status" value="1"/>
</dbReference>